<evidence type="ECO:0000313" key="14">
    <source>
        <dbReference type="EMBL" id="OAP13332.1"/>
    </source>
</evidence>
<evidence type="ECO:0000259" key="11">
    <source>
        <dbReference type="PROSITE" id="PS50089"/>
    </source>
</evidence>
<feature type="domain" description="RING-type" evidence="11">
    <location>
        <begin position="80"/>
        <end position="122"/>
    </location>
</feature>
<dbReference type="EMBL" id="CACSHJ010000087">
    <property type="protein sequence ID" value="CAA0287900.1"/>
    <property type="molecule type" value="Genomic_DNA"/>
</dbReference>
<dbReference type="PANTHER" id="PTHR14155:SF622">
    <property type="entry name" value="RING_U-BOX SUPERFAMILY PROTEIN"/>
    <property type="match status" value="1"/>
</dbReference>
<dbReference type="Gene3D" id="3.30.40.10">
    <property type="entry name" value="Zinc/RING finger domain, C3HC4 (zinc finger)"/>
    <property type="match status" value="1"/>
</dbReference>
<keyword evidence="7" id="KW-0862">Zinc</keyword>
<evidence type="ECO:0000313" key="15">
    <source>
        <dbReference type="Proteomes" id="UP000078284"/>
    </source>
</evidence>
<keyword evidence="10" id="KW-1133">Transmembrane helix</keyword>
<name>A0A178W8D2_ARATH</name>
<sequence>MDTIDEILIGFSIIGLIVIVIANCCDNIDPPPTRLPPETIHQTVQPQQDIETGQSKALVFKDIKEEEGGREEEGGGKRFCPICLEEYEDDHQIRRLRNCGHVFHLLCIDSWLTQKQNCPSCRRSVDLMSLGL</sequence>
<protein>
    <recommendedName>
        <fullName evidence="3">RING-type E3 ubiquitin transferase</fullName>
        <ecNumber evidence="3">2.3.2.27</ecNumber>
    </recommendedName>
</protein>
<dbReference type="GeneID" id="841621"/>
<dbReference type="FunFam" id="3.30.40.10:FF:000988">
    <property type="entry name" value="RING/U-box superfamily protein"/>
    <property type="match status" value="1"/>
</dbReference>
<evidence type="ECO:0000313" key="13">
    <source>
        <dbReference type="EMBL" id="CAA0287900.1"/>
    </source>
</evidence>
<dbReference type="PANTHER" id="PTHR14155">
    <property type="entry name" value="RING FINGER DOMAIN-CONTAINING"/>
    <property type="match status" value="1"/>
</dbReference>
<evidence type="ECO:0000313" key="12">
    <source>
        <dbReference type="Araport" id="AT1G51930"/>
    </source>
</evidence>
<dbReference type="EC" id="2.3.2.27" evidence="3"/>
<reference evidence="14" key="2">
    <citation type="submission" date="2016-03" db="EMBL/GenBank/DDBJ databases">
        <title>Full-length assembly of Arabidopsis thaliana Ler reveals the complement of translocations and inversions.</title>
        <authorList>
            <person name="Zapata L."/>
            <person name="Schneeberger K."/>
            <person name="Ossowski S."/>
        </authorList>
    </citation>
    <scope>NUCLEOTIDE SEQUENCE [LARGE SCALE GENOMIC DNA]</scope>
    <source>
        <tissue evidence="14">Leaf</tissue>
    </source>
</reference>
<dbReference type="GO" id="GO:0008270">
    <property type="term" value="F:zinc ion binding"/>
    <property type="evidence" value="ECO:0007669"/>
    <property type="project" value="UniProtKB-KW"/>
</dbReference>
<evidence type="ECO:0000256" key="2">
    <source>
        <dbReference type="ARBA" id="ARBA00004906"/>
    </source>
</evidence>
<evidence type="ECO:0000256" key="10">
    <source>
        <dbReference type="SAM" id="Phobius"/>
    </source>
</evidence>
<comment type="catalytic activity">
    <reaction evidence="1">
        <text>S-ubiquitinyl-[E2 ubiquitin-conjugating enzyme]-L-cysteine + [acceptor protein]-L-lysine = [E2 ubiquitin-conjugating enzyme]-L-cysteine + N(6)-ubiquitinyl-[acceptor protein]-L-lysine.</text>
        <dbReference type="EC" id="2.3.2.27"/>
    </reaction>
</comment>
<evidence type="ECO:0000256" key="1">
    <source>
        <dbReference type="ARBA" id="ARBA00000900"/>
    </source>
</evidence>
<evidence type="ECO:0000313" key="16">
    <source>
        <dbReference type="Proteomes" id="UP000434276"/>
    </source>
</evidence>
<dbReference type="Pfam" id="PF13639">
    <property type="entry name" value="zf-RING_2"/>
    <property type="match status" value="1"/>
</dbReference>
<dbReference type="Proteomes" id="UP000434276">
    <property type="component" value="Unassembled WGS sequence"/>
</dbReference>
<dbReference type="Proteomes" id="UP000078284">
    <property type="component" value="Chromosome 1"/>
</dbReference>
<keyword evidence="10" id="KW-0812">Transmembrane</keyword>
<dbReference type="InterPro" id="IPR013083">
    <property type="entry name" value="Znf_RING/FYVE/PHD"/>
</dbReference>
<reference evidence="15" key="1">
    <citation type="journal article" date="2016" name="Proc. Natl. Acad. Sci. U.S.A.">
        <title>Chromosome-level assembly of Arabidopsis thaliana Ler reveals the extent of translocation and inversion polymorphisms.</title>
        <authorList>
            <person name="Zapata L."/>
            <person name="Ding J."/>
            <person name="Willing E.M."/>
            <person name="Hartwig B."/>
            <person name="Bezdan D."/>
            <person name="Jiao W.B."/>
            <person name="Patel V."/>
            <person name="Velikkakam James G."/>
            <person name="Koornneef M."/>
            <person name="Ossowski S."/>
            <person name="Schneeberger K."/>
        </authorList>
    </citation>
    <scope>NUCLEOTIDE SEQUENCE [LARGE SCALE GENOMIC DNA]</scope>
    <source>
        <strain evidence="15">cv. Landsberg erecta</strain>
    </source>
</reference>
<dbReference type="KEGG" id="ath:AT1G51930"/>
<dbReference type="GO" id="GO:0061630">
    <property type="term" value="F:ubiquitin protein ligase activity"/>
    <property type="evidence" value="ECO:0007669"/>
    <property type="project" value="UniProtKB-EC"/>
</dbReference>
<dbReference type="SUPFAM" id="SSF57850">
    <property type="entry name" value="RING/U-box"/>
    <property type="match status" value="1"/>
</dbReference>
<dbReference type="AlphaFoldDB" id="A0A178W8D2"/>
<evidence type="ECO:0000256" key="7">
    <source>
        <dbReference type="ARBA" id="ARBA00022833"/>
    </source>
</evidence>
<dbReference type="EMBL" id="LUHQ01000001">
    <property type="protein sequence ID" value="OAP13332.1"/>
    <property type="molecule type" value="Genomic_DNA"/>
</dbReference>
<proteinExistence type="inferred from homology"/>
<dbReference type="Araport" id="AT1G51930"/>
<comment type="pathway">
    <text evidence="2">Protein modification; protein ubiquitination.</text>
</comment>
<keyword evidence="4" id="KW-0479">Metal-binding</keyword>
<dbReference type="OrthoDB" id="8062037at2759"/>
<evidence type="ECO:0000256" key="6">
    <source>
        <dbReference type="ARBA" id="ARBA00022786"/>
    </source>
</evidence>
<keyword evidence="10" id="KW-0472">Membrane</keyword>
<evidence type="ECO:0000256" key="3">
    <source>
        <dbReference type="ARBA" id="ARBA00012483"/>
    </source>
</evidence>
<evidence type="ECO:0000256" key="9">
    <source>
        <dbReference type="PROSITE-ProRule" id="PRU00175"/>
    </source>
</evidence>
<organism evidence="14 15">
    <name type="scientific">Arabidopsis thaliana</name>
    <name type="common">Mouse-ear cress</name>
    <dbReference type="NCBI Taxonomy" id="3702"/>
    <lineage>
        <taxon>Eukaryota</taxon>
        <taxon>Viridiplantae</taxon>
        <taxon>Streptophyta</taxon>
        <taxon>Embryophyta</taxon>
        <taxon>Tracheophyta</taxon>
        <taxon>Spermatophyta</taxon>
        <taxon>Magnoliopsida</taxon>
        <taxon>eudicotyledons</taxon>
        <taxon>Gunneridae</taxon>
        <taxon>Pentapetalae</taxon>
        <taxon>rosids</taxon>
        <taxon>malvids</taxon>
        <taxon>Brassicales</taxon>
        <taxon>Brassicaceae</taxon>
        <taxon>Camelineae</taxon>
        <taxon>Arabidopsis</taxon>
    </lineage>
</organism>
<keyword evidence="6" id="KW-0833">Ubl conjugation pathway</keyword>
<dbReference type="InterPro" id="IPR001841">
    <property type="entry name" value="Znf_RING"/>
</dbReference>
<dbReference type="SMART" id="SM00184">
    <property type="entry name" value="RING"/>
    <property type="match status" value="1"/>
</dbReference>
<gene>
    <name evidence="12" type="ordered locus">At1g51930</name>
    <name evidence="14" type="ordered locus">AXX17_At1g46170</name>
    <name evidence="13" type="ORF">C24_LOCUS4188</name>
</gene>
<evidence type="ECO:0000256" key="5">
    <source>
        <dbReference type="ARBA" id="ARBA00022771"/>
    </source>
</evidence>
<dbReference type="InterPro" id="IPR053238">
    <property type="entry name" value="RING-H2_zinc_finger"/>
</dbReference>
<dbReference type="OMA" id="IVIANCC"/>
<dbReference type="PROSITE" id="PS50089">
    <property type="entry name" value="ZF_RING_2"/>
    <property type="match status" value="1"/>
</dbReference>
<feature type="transmembrane region" description="Helical" evidence="10">
    <location>
        <begin position="6"/>
        <end position="25"/>
    </location>
</feature>
<accession>A0A178W8D2</accession>
<dbReference type="ExpressionAtlas" id="A0A178W8D2">
    <property type="expression patterns" value="baseline and differential"/>
</dbReference>
<reference evidence="13 16" key="3">
    <citation type="submission" date="2019-12" db="EMBL/GenBank/DDBJ databases">
        <authorList>
            <person name="Jiao W.-B."/>
            <person name="Schneeberger K."/>
        </authorList>
    </citation>
    <scope>NUCLEOTIDE SEQUENCE [LARGE SCALE GENOMIC DNA]</scope>
    <source>
        <strain evidence="16">cv. C24</strain>
    </source>
</reference>
<comment type="similarity">
    <text evidence="8">Belongs to the RING-type zinc finger family. ATL subfamily.</text>
</comment>
<evidence type="ECO:0000256" key="4">
    <source>
        <dbReference type="ARBA" id="ARBA00022723"/>
    </source>
</evidence>
<evidence type="ECO:0000256" key="8">
    <source>
        <dbReference type="ARBA" id="ARBA00024209"/>
    </source>
</evidence>
<dbReference type="SMR" id="A0A178W8D2"/>
<keyword evidence="5 9" id="KW-0863">Zinc-finger</keyword>